<reference evidence="3 4" key="1">
    <citation type="journal article" date="2017" name="BMC Genomics">
        <title>Whole-genome assembly of Babesia ovata and comparative genomics between closely related pathogens.</title>
        <authorList>
            <person name="Yamagishi J."/>
            <person name="Asada M."/>
            <person name="Hakimi H."/>
            <person name="Tanaka T.Q."/>
            <person name="Sugimoto C."/>
            <person name="Kawazu S."/>
        </authorList>
    </citation>
    <scope>NUCLEOTIDE SEQUENCE [LARGE SCALE GENOMIC DNA]</scope>
    <source>
        <strain evidence="3 4">Miyake</strain>
    </source>
</reference>
<dbReference type="RefSeq" id="XP_028865304.1">
    <property type="nucleotide sequence ID" value="XM_029009471.1"/>
</dbReference>
<proteinExistence type="predicted"/>
<dbReference type="VEuPathDB" id="PiroplasmaDB:BOVATA_005540"/>
<name>A0A2H6K7T9_9APIC</name>
<organism evidence="3 4">
    <name type="scientific">Babesia ovata</name>
    <dbReference type="NCBI Taxonomy" id="189622"/>
    <lineage>
        <taxon>Eukaryota</taxon>
        <taxon>Sar</taxon>
        <taxon>Alveolata</taxon>
        <taxon>Apicomplexa</taxon>
        <taxon>Aconoidasida</taxon>
        <taxon>Piroplasmida</taxon>
        <taxon>Babesiidae</taxon>
        <taxon>Babesia</taxon>
    </lineage>
</organism>
<evidence type="ECO:0000313" key="3">
    <source>
        <dbReference type="EMBL" id="GBE59061.1"/>
    </source>
</evidence>
<comment type="caution">
    <text evidence="3">The sequence shown here is derived from an EMBL/GenBank/DDBJ whole genome shotgun (WGS) entry which is preliminary data.</text>
</comment>
<feature type="domain" description="Ubiquitin-like" evidence="2">
    <location>
        <begin position="93"/>
        <end position="190"/>
    </location>
</feature>
<evidence type="ECO:0000256" key="1">
    <source>
        <dbReference type="SAM" id="MobiDB-lite"/>
    </source>
</evidence>
<dbReference type="PROSITE" id="PS50053">
    <property type="entry name" value="UBIQUITIN_2"/>
    <property type="match status" value="1"/>
</dbReference>
<keyword evidence="4" id="KW-1185">Reference proteome</keyword>
<dbReference type="Proteomes" id="UP000236319">
    <property type="component" value="Unassembled WGS sequence"/>
</dbReference>
<evidence type="ECO:0000313" key="4">
    <source>
        <dbReference type="Proteomes" id="UP000236319"/>
    </source>
</evidence>
<dbReference type="EMBL" id="BDSA01000001">
    <property type="protein sequence ID" value="GBE59061.1"/>
    <property type="molecule type" value="Genomic_DNA"/>
</dbReference>
<evidence type="ECO:0000259" key="2">
    <source>
        <dbReference type="PROSITE" id="PS50053"/>
    </source>
</evidence>
<dbReference type="GeneID" id="39872831"/>
<feature type="region of interest" description="Disordered" evidence="1">
    <location>
        <begin position="206"/>
        <end position="245"/>
    </location>
</feature>
<protein>
    <submittedName>
        <fullName evidence="3">Ubiquitin, putative</fullName>
    </submittedName>
</protein>
<dbReference type="OrthoDB" id="364683at2759"/>
<accession>A0A2H6K7T9</accession>
<gene>
    <name evidence="3" type="ORF">BOVATA_005540</name>
</gene>
<dbReference type="InterPro" id="IPR000626">
    <property type="entry name" value="Ubiquitin-like_dom"/>
</dbReference>
<sequence length="245" mass="27495">MVNITINNQFGDSQPATLSLTNISDDITLSSICILIDNQFKCLKKDYNDERDPCEKFVLYSGNKALDNQCQLREYNPVGLPEITFYLYERSFLNITVKVVKHVECCGLFCSPLLSNIFAQKYSFTLLDQETVLELKHNVLGKLTSYVNSRGESLTLEDLRLVNKKMVIEDNLMVLKDLNNGKDASLLLLVPMGYRNNPVARASVVAEPVKDDEGTKATASLERSPTPRCVSPVPEPVEAEPKQEE</sequence>
<dbReference type="AlphaFoldDB" id="A0A2H6K7T9"/>